<organism evidence="1 2">
    <name type="scientific">Marine Group I thaumarchaeote SCGC AAA799-P11</name>
    <dbReference type="NCBI Taxonomy" id="1502295"/>
    <lineage>
        <taxon>Archaea</taxon>
        <taxon>Nitrososphaerota</taxon>
        <taxon>Marine Group I</taxon>
    </lineage>
</organism>
<feature type="non-terminal residue" evidence="1">
    <location>
        <position position="1"/>
    </location>
</feature>
<gene>
    <name evidence="1" type="ORF">AAA799P11_01528</name>
</gene>
<evidence type="ECO:0000313" key="2">
    <source>
        <dbReference type="Proteomes" id="UP000029387"/>
    </source>
</evidence>
<dbReference type="Proteomes" id="UP000029387">
    <property type="component" value="Unassembled WGS sequence"/>
</dbReference>
<proteinExistence type="predicted"/>
<evidence type="ECO:0000313" key="1">
    <source>
        <dbReference type="EMBL" id="KFM14748.1"/>
    </source>
</evidence>
<sequence>IDDLVEHYLLEHDGDINGF</sequence>
<name>A0A087RMP4_9ARCH</name>
<reference evidence="1 2" key="1">
    <citation type="submission" date="2014-06" db="EMBL/GenBank/DDBJ databases">
        <authorList>
            <person name="Ngugi D.K."/>
            <person name="Blom J."/>
            <person name="Alam I."/>
            <person name="Rashid M."/>
            <person name="Baalawi W."/>
            <person name="Zhang G."/>
            <person name="Hikmawan T."/>
            <person name="Guan Y."/>
            <person name="Antunes A."/>
            <person name="Siam R."/>
            <person name="El-Dorry H."/>
            <person name="Bajic V."/>
            <person name="Stingl U."/>
        </authorList>
    </citation>
    <scope>NUCLEOTIDE SEQUENCE [LARGE SCALE GENOMIC DNA]</scope>
    <source>
        <strain evidence="1">SCGC AAA799-P11</strain>
    </source>
</reference>
<accession>A0A087RMP4</accession>
<keyword evidence="2" id="KW-1185">Reference proteome</keyword>
<comment type="caution">
    <text evidence="1">The sequence shown here is derived from an EMBL/GenBank/DDBJ whole genome shotgun (WGS) entry which is preliminary data.</text>
</comment>
<protein>
    <submittedName>
        <fullName evidence="1">Uncharacterized protein</fullName>
    </submittedName>
</protein>
<dbReference type="AlphaFoldDB" id="A0A087RMP4"/>
<dbReference type="EMBL" id="JOSZ01000105">
    <property type="protein sequence ID" value="KFM14748.1"/>
    <property type="molecule type" value="Genomic_DNA"/>
</dbReference>